<accession>A0A091F0L8</accession>
<sequence>AAIDFLLLGHSHDCEEFQGMCCMNLSDHSVSIHKHLSDLQRGLHNLRETDDPIGDWL</sequence>
<organism evidence="1 2">
    <name type="scientific">Corvus brachyrhynchos</name>
    <name type="common">American crow</name>
    <dbReference type="NCBI Taxonomy" id="85066"/>
    <lineage>
        <taxon>Eukaryota</taxon>
        <taxon>Metazoa</taxon>
        <taxon>Chordata</taxon>
        <taxon>Craniata</taxon>
        <taxon>Vertebrata</taxon>
        <taxon>Euteleostomi</taxon>
        <taxon>Archelosauria</taxon>
        <taxon>Archosauria</taxon>
        <taxon>Dinosauria</taxon>
        <taxon>Saurischia</taxon>
        <taxon>Theropoda</taxon>
        <taxon>Coelurosauria</taxon>
        <taxon>Aves</taxon>
        <taxon>Neognathae</taxon>
        <taxon>Neoaves</taxon>
        <taxon>Telluraves</taxon>
        <taxon>Australaves</taxon>
        <taxon>Passeriformes</taxon>
        <taxon>Corvoidea</taxon>
        <taxon>Corvidae</taxon>
        <taxon>Corvus</taxon>
    </lineage>
</organism>
<keyword evidence="2" id="KW-1185">Reference proteome</keyword>
<evidence type="ECO:0000313" key="2">
    <source>
        <dbReference type="Proteomes" id="UP000052976"/>
    </source>
</evidence>
<dbReference type="Proteomes" id="UP000052976">
    <property type="component" value="Unassembled WGS sequence"/>
</dbReference>
<dbReference type="Gene3D" id="1.10.287.210">
    <property type="match status" value="1"/>
</dbReference>
<gene>
    <name evidence="1" type="ORF">N302_05216</name>
</gene>
<protein>
    <submittedName>
        <fullName evidence="1">Uncharacterized protein</fullName>
    </submittedName>
</protein>
<dbReference type="SUPFAM" id="SSF58069">
    <property type="entry name" value="Virus ectodomain"/>
    <property type="match status" value="1"/>
</dbReference>
<name>A0A091F0L8_CORBR</name>
<evidence type="ECO:0000313" key="1">
    <source>
        <dbReference type="EMBL" id="KFO55440.1"/>
    </source>
</evidence>
<dbReference type="EMBL" id="KK718262">
    <property type="protein sequence ID" value="KFO55440.1"/>
    <property type="molecule type" value="Genomic_DNA"/>
</dbReference>
<dbReference type="AlphaFoldDB" id="A0A091F0L8"/>
<feature type="non-terminal residue" evidence="1">
    <location>
        <position position="1"/>
    </location>
</feature>
<reference evidence="1 2" key="1">
    <citation type="submission" date="2014-04" db="EMBL/GenBank/DDBJ databases">
        <title>Genome evolution of avian class.</title>
        <authorList>
            <person name="Zhang G."/>
            <person name="Li C."/>
        </authorList>
    </citation>
    <scope>NUCLEOTIDE SEQUENCE [LARGE SCALE GENOMIC DNA]</scope>
    <source>
        <strain evidence="1">BGI_N302</strain>
    </source>
</reference>
<feature type="non-terminal residue" evidence="1">
    <location>
        <position position="57"/>
    </location>
</feature>
<proteinExistence type="predicted"/>